<dbReference type="InterPro" id="IPR036390">
    <property type="entry name" value="WH_DNA-bd_sf"/>
</dbReference>
<sequence length="164" mass="18232">MDASTPEIDPLVAVTAEVFAVNGRLLREGDRLSAHVGLTSARWQVAGLLLDGPRTVADLARDRGLRRQAVQQTVDRLRDQGLVTTNPNPRDQRSPLVELTLRGRKALDDLGPHEDRWLAELAEGIAPEELRTTVSVLRRLRRKLDAQLADTALGQRNTTPPQRR</sequence>
<dbReference type="PANTHER" id="PTHR33164">
    <property type="entry name" value="TRANSCRIPTIONAL REGULATOR, MARR FAMILY"/>
    <property type="match status" value="1"/>
</dbReference>
<dbReference type="PRINTS" id="PR00598">
    <property type="entry name" value="HTHMARR"/>
</dbReference>
<accession>A0ABY4M5F8</accession>
<dbReference type="InterPro" id="IPR000835">
    <property type="entry name" value="HTH_MarR-typ"/>
</dbReference>
<dbReference type="PROSITE" id="PS50995">
    <property type="entry name" value="HTH_MARR_2"/>
    <property type="match status" value="1"/>
</dbReference>
<dbReference type="EMBL" id="CP086322">
    <property type="protein sequence ID" value="UQA92612.1"/>
    <property type="molecule type" value="Genomic_DNA"/>
</dbReference>
<dbReference type="RefSeq" id="WP_248863478.1">
    <property type="nucleotide sequence ID" value="NZ_CP086322.1"/>
</dbReference>
<dbReference type="SUPFAM" id="SSF46785">
    <property type="entry name" value="Winged helix' DNA-binding domain"/>
    <property type="match status" value="1"/>
</dbReference>
<dbReference type="InterPro" id="IPR011991">
    <property type="entry name" value="ArsR-like_HTH"/>
</dbReference>
<dbReference type="Pfam" id="PF12802">
    <property type="entry name" value="MarR_2"/>
    <property type="match status" value="1"/>
</dbReference>
<protein>
    <submittedName>
        <fullName evidence="2">MarR family winged helix-turn-helix transcriptional regulator</fullName>
    </submittedName>
</protein>
<dbReference type="Gene3D" id="1.10.10.10">
    <property type="entry name" value="Winged helix-like DNA-binding domain superfamily/Winged helix DNA-binding domain"/>
    <property type="match status" value="1"/>
</dbReference>
<evidence type="ECO:0000313" key="3">
    <source>
        <dbReference type="Proteomes" id="UP000830115"/>
    </source>
</evidence>
<dbReference type="PANTHER" id="PTHR33164:SF99">
    <property type="entry name" value="MARR FAMILY REGULATORY PROTEIN"/>
    <property type="match status" value="1"/>
</dbReference>
<gene>
    <name evidence="2" type="ORF">K9S39_12965</name>
</gene>
<proteinExistence type="predicted"/>
<dbReference type="Proteomes" id="UP000830115">
    <property type="component" value="Chromosome"/>
</dbReference>
<dbReference type="CDD" id="cd00090">
    <property type="entry name" value="HTH_ARSR"/>
    <property type="match status" value="1"/>
</dbReference>
<evidence type="ECO:0000313" key="2">
    <source>
        <dbReference type="EMBL" id="UQA92612.1"/>
    </source>
</evidence>
<reference evidence="2" key="1">
    <citation type="submission" date="2021-10" db="EMBL/GenBank/DDBJ databases">
        <title>Streptomyces nigrumlapis sp.nov.,an antimicrobial producing actinobacterium isolated from Black Gobi rocks.</title>
        <authorList>
            <person name="Wen Y."/>
            <person name="Zhang W."/>
            <person name="Liu X.G."/>
        </authorList>
    </citation>
    <scope>NUCLEOTIDE SEQUENCE</scope>
    <source>
        <strain evidence="2">ST13-2-2</strain>
    </source>
</reference>
<evidence type="ECO:0000259" key="1">
    <source>
        <dbReference type="PROSITE" id="PS50995"/>
    </source>
</evidence>
<dbReference type="InterPro" id="IPR036388">
    <property type="entry name" value="WH-like_DNA-bd_sf"/>
</dbReference>
<organism evidence="2 3">
    <name type="scientific">Streptomyces halobius</name>
    <dbReference type="NCBI Taxonomy" id="2879846"/>
    <lineage>
        <taxon>Bacteria</taxon>
        <taxon>Bacillati</taxon>
        <taxon>Actinomycetota</taxon>
        <taxon>Actinomycetes</taxon>
        <taxon>Kitasatosporales</taxon>
        <taxon>Streptomycetaceae</taxon>
        <taxon>Streptomyces</taxon>
    </lineage>
</organism>
<dbReference type="InterPro" id="IPR039422">
    <property type="entry name" value="MarR/SlyA-like"/>
</dbReference>
<keyword evidence="3" id="KW-1185">Reference proteome</keyword>
<dbReference type="SMART" id="SM00347">
    <property type="entry name" value="HTH_MARR"/>
    <property type="match status" value="1"/>
</dbReference>
<name>A0ABY4M5F8_9ACTN</name>
<feature type="domain" description="HTH marR-type" evidence="1">
    <location>
        <begin position="1"/>
        <end position="142"/>
    </location>
</feature>